<evidence type="ECO:0000256" key="1">
    <source>
        <dbReference type="SAM" id="MobiDB-lite"/>
    </source>
</evidence>
<protein>
    <submittedName>
        <fullName evidence="2">Uncharacterized protein</fullName>
    </submittedName>
</protein>
<dbReference type="PATRIC" id="fig|1227496.3.peg.2268"/>
<dbReference type="EMBL" id="AOID01000030">
    <property type="protein sequence ID" value="ELY67329.1"/>
    <property type="molecule type" value="Genomic_DNA"/>
</dbReference>
<evidence type="ECO:0000313" key="3">
    <source>
        <dbReference type="Proteomes" id="UP000011632"/>
    </source>
</evidence>
<name>L9XZP7_9EURY</name>
<sequence length="71" mass="7609">MTVVVQRPTDHPYPSLVDRLETALEDRTERELTVSLEFVDGATSATEDPQPSSQEGAIAESARGLGALSIP</sequence>
<dbReference type="STRING" id="1227496.C489_11218"/>
<organism evidence="2 3">
    <name type="scientific">Natrinema versiforme JCM 10478</name>
    <dbReference type="NCBI Taxonomy" id="1227496"/>
    <lineage>
        <taxon>Archaea</taxon>
        <taxon>Methanobacteriati</taxon>
        <taxon>Methanobacteriota</taxon>
        <taxon>Stenosarchaea group</taxon>
        <taxon>Halobacteria</taxon>
        <taxon>Halobacteriales</taxon>
        <taxon>Natrialbaceae</taxon>
        <taxon>Natrinema</taxon>
    </lineage>
</organism>
<keyword evidence="3" id="KW-1185">Reference proteome</keyword>
<proteinExistence type="predicted"/>
<comment type="caution">
    <text evidence="2">The sequence shown here is derived from an EMBL/GenBank/DDBJ whole genome shotgun (WGS) entry which is preliminary data.</text>
</comment>
<feature type="region of interest" description="Disordered" evidence="1">
    <location>
        <begin position="41"/>
        <end position="71"/>
    </location>
</feature>
<dbReference type="Proteomes" id="UP000011632">
    <property type="component" value="Unassembled WGS sequence"/>
</dbReference>
<feature type="compositionally biased region" description="Polar residues" evidence="1">
    <location>
        <begin position="43"/>
        <end position="55"/>
    </location>
</feature>
<dbReference type="AlphaFoldDB" id="L9XZP7"/>
<accession>L9XZP7</accession>
<reference evidence="2 3" key="1">
    <citation type="journal article" date="2014" name="PLoS Genet.">
        <title>Phylogenetically driven sequencing of extremely halophilic archaea reveals strategies for static and dynamic osmo-response.</title>
        <authorList>
            <person name="Becker E.A."/>
            <person name="Seitzer P.M."/>
            <person name="Tritt A."/>
            <person name="Larsen D."/>
            <person name="Krusor M."/>
            <person name="Yao A.I."/>
            <person name="Wu D."/>
            <person name="Madern D."/>
            <person name="Eisen J.A."/>
            <person name="Darling A.E."/>
            <person name="Facciotti M.T."/>
        </authorList>
    </citation>
    <scope>NUCLEOTIDE SEQUENCE [LARGE SCALE GENOMIC DNA]</scope>
    <source>
        <strain evidence="2 3">JCM 10478</strain>
    </source>
</reference>
<gene>
    <name evidence="2" type="ORF">C489_11218</name>
</gene>
<evidence type="ECO:0000313" key="2">
    <source>
        <dbReference type="EMBL" id="ELY67329.1"/>
    </source>
</evidence>